<keyword evidence="4 8" id="KW-0963">Cytoplasm</keyword>
<evidence type="ECO:0000256" key="10">
    <source>
        <dbReference type="RuleBase" id="RU004169"/>
    </source>
</evidence>
<dbReference type="HAMAP" id="MF_00218">
    <property type="entry name" value="URO_D"/>
    <property type="match status" value="1"/>
</dbReference>
<evidence type="ECO:0000256" key="1">
    <source>
        <dbReference type="ARBA" id="ARBA00004804"/>
    </source>
</evidence>
<evidence type="ECO:0000256" key="7">
    <source>
        <dbReference type="ARBA" id="ARBA00023244"/>
    </source>
</evidence>
<name>A0A1H3VK25_9BACT</name>
<evidence type="ECO:0000256" key="6">
    <source>
        <dbReference type="ARBA" id="ARBA00023239"/>
    </source>
</evidence>
<dbReference type="EMBL" id="FNQY01000001">
    <property type="protein sequence ID" value="SDZ75135.1"/>
    <property type="molecule type" value="Genomic_DNA"/>
</dbReference>
<evidence type="ECO:0000256" key="3">
    <source>
        <dbReference type="ARBA" id="ARBA00012288"/>
    </source>
</evidence>
<dbReference type="GO" id="GO:0006782">
    <property type="term" value="P:protoporphyrinogen IX biosynthetic process"/>
    <property type="evidence" value="ECO:0007669"/>
    <property type="project" value="UniProtKB-UniRule"/>
</dbReference>
<dbReference type="NCBIfam" id="TIGR01464">
    <property type="entry name" value="hemE"/>
    <property type="match status" value="1"/>
</dbReference>
<comment type="function">
    <text evidence="8">Catalyzes the decarboxylation of four acetate groups of uroporphyrinogen-III to yield coproporphyrinogen-III.</text>
</comment>
<feature type="binding site" evidence="8">
    <location>
        <begin position="36"/>
        <end position="40"/>
    </location>
    <ligand>
        <name>substrate</name>
    </ligand>
</feature>
<evidence type="ECO:0000313" key="13">
    <source>
        <dbReference type="Proteomes" id="UP000199041"/>
    </source>
</evidence>
<evidence type="ECO:0000256" key="9">
    <source>
        <dbReference type="RuleBase" id="RU000554"/>
    </source>
</evidence>
<dbReference type="RefSeq" id="WP_244518640.1">
    <property type="nucleotide sequence ID" value="NZ_FNQY01000001.1"/>
</dbReference>
<dbReference type="InterPro" id="IPR000257">
    <property type="entry name" value="Uroporphyrinogen_deCOase"/>
</dbReference>
<comment type="subcellular location">
    <subcellularLocation>
        <location evidence="8">Cytoplasm</location>
    </subcellularLocation>
</comment>
<sequence length="354" mass="39108">MMTTDTLNHSTTLKNDLILRALKGEPTDRFPVWMMRQAGRYLPEYIALRNKYSFFERVQTPELAAEITLQPVDIIGVDAAILFSDILVIPQAMGLEVQLVKKQGPLLPDPIKTPKDLNRIVVPDVQEKLGYVTSAIKLIKNELNGRVPLIGFAGAPWTLLCYMVQGKGSKTFDEAKAFCFQQPELATQLLQMITDSTILYLKAQIEAGVDLVQIFDSWGGLLSKEDFETWSLPYLKQITAAVKDLAPVILFAKGAWQSLPDMAATGASGLGIDWCIQADTARQLAGKNIALQGNFDPAKLLLPLPQLKNEVEKMLTGFGNDPWIANLGHGILPSIPVENARTFVQTVQGFSRNQ</sequence>
<dbReference type="UniPathway" id="UPA00251">
    <property type="reaction ID" value="UER00321"/>
</dbReference>
<dbReference type="Proteomes" id="UP000199041">
    <property type="component" value="Unassembled WGS sequence"/>
</dbReference>
<feature type="site" description="Transition state stabilizer" evidence="8">
    <location>
        <position position="85"/>
    </location>
</feature>
<keyword evidence="6 8" id="KW-0456">Lyase</keyword>
<evidence type="ECO:0000259" key="11">
    <source>
        <dbReference type="PROSITE" id="PS00906"/>
    </source>
</evidence>
<evidence type="ECO:0000256" key="4">
    <source>
        <dbReference type="ARBA" id="ARBA00022490"/>
    </source>
</evidence>
<evidence type="ECO:0000256" key="8">
    <source>
        <dbReference type="HAMAP-Rule" id="MF_00218"/>
    </source>
</evidence>
<dbReference type="SUPFAM" id="SSF51726">
    <property type="entry name" value="UROD/MetE-like"/>
    <property type="match status" value="1"/>
</dbReference>
<keyword evidence="13" id="KW-1185">Reference proteome</keyword>
<comment type="similarity">
    <text evidence="2 8 10">Belongs to the uroporphyrinogen decarboxylase family.</text>
</comment>
<dbReference type="PANTHER" id="PTHR21091:SF169">
    <property type="entry name" value="UROPORPHYRINOGEN DECARBOXYLASE"/>
    <property type="match status" value="1"/>
</dbReference>
<feature type="domain" description="Uroporphyrinogen decarboxylase (URO-D)" evidence="11">
    <location>
        <begin position="31"/>
        <end position="40"/>
    </location>
</feature>
<feature type="binding site" evidence="8">
    <location>
        <position position="85"/>
    </location>
    <ligand>
        <name>substrate</name>
    </ligand>
</feature>
<feature type="binding site" evidence="8">
    <location>
        <position position="162"/>
    </location>
    <ligand>
        <name>substrate</name>
    </ligand>
</feature>
<dbReference type="Gene3D" id="3.20.20.210">
    <property type="match status" value="1"/>
</dbReference>
<feature type="binding site" evidence="8">
    <location>
        <position position="217"/>
    </location>
    <ligand>
        <name>substrate</name>
    </ligand>
</feature>
<proteinExistence type="inferred from homology"/>
<comment type="subunit">
    <text evidence="8">Homodimer.</text>
</comment>
<feature type="binding site" evidence="8">
    <location>
        <position position="329"/>
    </location>
    <ligand>
        <name>substrate</name>
    </ligand>
</feature>
<dbReference type="CDD" id="cd00717">
    <property type="entry name" value="URO-D"/>
    <property type="match status" value="1"/>
</dbReference>
<dbReference type="InterPro" id="IPR006361">
    <property type="entry name" value="Uroporphyrinogen_deCO2ase_HemE"/>
</dbReference>
<comment type="pathway">
    <text evidence="1 8 9">Porphyrin-containing compound metabolism; protoporphyrin-IX biosynthesis; coproporphyrinogen-III from 5-aminolevulinate: step 4/4.</text>
</comment>
<dbReference type="GO" id="GO:0004853">
    <property type="term" value="F:uroporphyrinogen decarboxylase activity"/>
    <property type="evidence" value="ECO:0007669"/>
    <property type="project" value="UniProtKB-UniRule"/>
</dbReference>
<dbReference type="Pfam" id="PF01208">
    <property type="entry name" value="URO-D"/>
    <property type="match status" value="1"/>
</dbReference>
<evidence type="ECO:0000256" key="5">
    <source>
        <dbReference type="ARBA" id="ARBA00022793"/>
    </source>
</evidence>
<comment type="catalytic activity">
    <reaction evidence="8 9">
        <text>uroporphyrinogen III + 4 H(+) = coproporphyrinogen III + 4 CO2</text>
        <dbReference type="Rhea" id="RHEA:19865"/>
        <dbReference type="ChEBI" id="CHEBI:15378"/>
        <dbReference type="ChEBI" id="CHEBI:16526"/>
        <dbReference type="ChEBI" id="CHEBI:57308"/>
        <dbReference type="ChEBI" id="CHEBI:57309"/>
        <dbReference type="EC" id="4.1.1.37"/>
    </reaction>
</comment>
<dbReference type="AlphaFoldDB" id="A0A1H3VK25"/>
<keyword evidence="7 8" id="KW-0627">Porphyrin biosynthesis</keyword>
<keyword evidence="5 8" id="KW-0210">Decarboxylase</keyword>
<dbReference type="FunFam" id="3.20.20.210:FF:000007">
    <property type="entry name" value="Uroporphyrinogen decarboxylase"/>
    <property type="match status" value="1"/>
</dbReference>
<accession>A0A1H3VK25</accession>
<dbReference type="PANTHER" id="PTHR21091">
    <property type="entry name" value="METHYLTETRAHYDROFOLATE:HOMOCYSTEINE METHYLTRANSFERASE RELATED"/>
    <property type="match status" value="1"/>
</dbReference>
<dbReference type="InterPro" id="IPR038071">
    <property type="entry name" value="UROD/MetE-like_sf"/>
</dbReference>
<reference evidence="12 13" key="1">
    <citation type="submission" date="2016-10" db="EMBL/GenBank/DDBJ databases">
        <authorList>
            <person name="de Groot N.N."/>
        </authorList>
    </citation>
    <scope>NUCLEOTIDE SEQUENCE [LARGE SCALE GENOMIC DNA]</scope>
    <source>
        <strain evidence="12 13">Vu-144</strain>
    </source>
</reference>
<evidence type="ECO:0000256" key="2">
    <source>
        <dbReference type="ARBA" id="ARBA00009935"/>
    </source>
</evidence>
<organism evidence="12 13">
    <name type="scientific">Arachidicoccus rhizosphaerae</name>
    <dbReference type="NCBI Taxonomy" id="551991"/>
    <lineage>
        <taxon>Bacteria</taxon>
        <taxon>Pseudomonadati</taxon>
        <taxon>Bacteroidota</taxon>
        <taxon>Chitinophagia</taxon>
        <taxon>Chitinophagales</taxon>
        <taxon>Chitinophagaceae</taxon>
        <taxon>Arachidicoccus</taxon>
    </lineage>
</organism>
<feature type="binding site" evidence="8">
    <location>
        <position position="55"/>
    </location>
    <ligand>
        <name>substrate</name>
    </ligand>
</feature>
<protein>
    <recommendedName>
        <fullName evidence="3 8">Uroporphyrinogen decarboxylase</fullName>
        <shortName evidence="8">UPD</shortName>
        <shortName evidence="8">URO-D</shortName>
        <ecNumber evidence="3 8">4.1.1.37</ecNumber>
    </recommendedName>
</protein>
<gene>
    <name evidence="8" type="primary">hemE</name>
    <name evidence="12" type="ORF">SAMN05192529_101222</name>
</gene>
<dbReference type="STRING" id="551991.SAMN05192529_101222"/>
<dbReference type="GO" id="GO:0005829">
    <property type="term" value="C:cytosol"/>
    <property type="evidence" value="ECO:0007669"/>
    <property type="project" value="TreeGrafter"/>
</dbReference>
<evidence type="ECO:0000313" key="12">
    <source>
        <dbReference type="EMBL" id="SDZ75135.1"/>
    </source>
</evidence>
<dbReference type="PROSITE" id="PS00906">
    <property type="entry name" value="UROD_1"/>
    <property type="match status" value="1"/>
</dbReference>
<dbReference type="EC" id="4.1.1.37" evidence="3 8"/>